<reference evidence="1 2" key="1">
    <citation type="submission" date="2019-12" db="EMBL/GenBank/DDBJ databases">
        <title>Auraticoccus cholistani sp. nov., an actinomycete isolated from soil of Cholistan desert.</title>
        <authorList>
            <person name="Cheema M.T."/>
        </authorList>
    </citation>
    <scope>NUCLEOTIDE SEQUENCE [LARGE SCALE GENOMIC DNA]</scope>
    <source>
        <strain evidence="1 2">F435</strain>
    </source>
</reference>
<evidence type="ECO:0000313" key="1">
    <source>
        <dbReference type="EMBL" id="MVA75195.1"/>
    </source>
</evidence>
<keyword evidence="2" id="KW-1185">Reference proteome</keyword>
<organism evidence="1 2">
    <name type="scientific">Auraticoccus cholistanensis</name>
    <dbReference type="NCBI Taxonomy" id="2656650"/>
    <lineage>
        <taxon>Bacteria</taxon>
        <taxon>Bacillati</taxon>
        <taxon>Actinomycetota</taxon>
        <taxon>Actinomycetes</taxon>
        <taxon>Propionibacteriales</taxon>
        <taxon>Propionibacteriaceae</taxon>
        <taxon>Auraticoccus</taxon>
    </lineage>
</organism>
<dbReference type="AlphaFoldDB" id="A0A6A9UTY2"/>
<comment type="caution">
    <text evidence="1">The sequence shown here is derived from an EMBL/GenBank/DDBJ whole genome shotgun (WGS) entry which is preliminary data.</text>
</comment>
<dbReference type="RefSeq" id="WP_156608167.1">
    <property type="nucleotide sequence ID" value="NZ_WPCU01000004.1"/>
</dbReference>
<dbReference type="InterPro" id="IPR006059">
    <property type="entry name" value="SBP"/>
</dbReference>
<dbReference type="InterPro" id="IPR050490">
    <property type="entry name" value="Bact_solute-bd_prot1"/>
</dbReference>
<dbReference type="PROSITE" id="PS51257">
    <property type="entry name" value="PROKAR_LIPOPROTEIN"/>
    <property type="match status" value="1"/>
</dbReference>
<dbReference type="EMBL" id="WPCU01000004">
    <property type="protein sequence ID" value="MVA75195.1"/>
    <property type="molecule type" value="Genomic_DNA"/>
</dbReference>
<name>A0A6A9UTY2_9ACTN</name>
<dbReference type="SUPFAM" id="SSF53850">
    <property type="entry name" value="Periplasmic binding protein-like II"/>
    <property type="match status" value="1"/>
</dbReference>
<dbReference type="Gene3D" id="3.40.190.10">
    <property type="entry name" value="Periplasmic binding protein-like II"/>
    <property type="match status" value="2"/>
</dbReference>
<dbReference type="Pfam" id="PF01547">
    <property type="entry name" value="SBP_bac_1"/>
    <property type="match status" value="1"/>
</dbReference>
<protein>
    <submittedName>
        <fullName evidence="1">Extracellular solute-binding protein</fullName>
    </submittedName>
</protein>
<dbReference type="PANTHER" id="PTHR43649:SF11">
    <property type="entry name" value="ABC TRANSPORTER SUBSTRATE-BINDING PROTEIN YESO-RELATED"/>
    <property type="match status" value="1"/>
</dbReference>
<dbReference type="Proteomes" id="UP000435304">
    <property type="component" value="Unassembled WGS sequence"/>
</dbReference>
<dbReference type="PANTHER" id="PTHR43649">
    <property type="entry name" value="ARABINOSE-BINDING PROTEIN-RELATED"/>
    <property type="match status" value="1"/>
</dbReference>
<evidence type="ECO:0000313" key="2">
    <source>
        <dbReference type="Proteomes" id="UP000435304"/>
    </source>
</evidence>
<accession>A0A6A9UTY2</accession>
<sequence>MNRFSRRTTVLGVGVLTGVLLTTSGCLNGGGGAAQVSDGQGEVGGNIQIAWWGGESRNAKTNAVVEMFTEANPGVTTETQSADYAQYFNRLNVQAASQSLPCVVQMQDRQVNDYTKRQTLMPLDEMVASGAIDTSQIPPAVLDGGRGSDGKLYFIPYGIAWDALVVNTTLAEETDAGAPPEEWDWPTFVEYLRTAQKGLPEGKYAAPAGGQLQNTFYAWAVAHGIEVFNAEGKLGFTEAQLKEFWTMWLELQEEGVSLPPDMAAEEPPGADQGYLATGTTMVGALPGNALYVASQTLEGTDSGGELVSRRYPDGPAGIGNILVASGFGIAANCDNVPTSAAFIDFFTNDLEAGVGFAADNGAPTNTAVLEALTGSDSELPELKRAELEQYEAIVADNPPKVNYPPGFNAVFQQSFQRNYNEAAFGRQSVDDAVATFFAETNASLG</sequence>
<gene>
    <name evidence="1" type="ORF">GC722_03995</name>
</gene>
<proteinExistence type="predicted"/>